<evidence type="ECO:0000256" key="1">
    <source>
        <dbReference type="ARBA" id="ARBA00022908"/>
    </source>
</evidence>
<evidence type="ECO:0000259" key="7">
    <source>
        <dbReference type="PROSITE" id="PS51900"/>
    </source>
</evidence>
<dbReference type="PANTHER" id="PTHR30349">
    <property type="entry name" value="PHAGE INTEGRASE-RELATED"/>
    <property type="match status" value="1"/>
</dbReference>
<dbReference type="InterPro" id="IPR010998">
    <property type="entry name" value="Integrase_recombinase_N"/>
</dbReference>
<feature type="compositionally biased region" description="Polar residues" evidence="5">
    <location>
        <begin position="363"/>
        <end position="374"/>
    </location>
</feature>
<dbReference type="Proteomes" id="UP000326865">
    <property type="component" value="Unassembled WGS sequence"/>
</dbReference>
<feature type="compositionally biased region" description="Basic and acidic residues" evidence="5">
    <location>
        <begin position="353"/>
        <end position="362"/>
    </location>
</feature>
<dbReference type="PROSITE" id="PS51900">
    <property type="entry name" value="CB"/>
    <property type="match status" value="1"/>
</dbReference>
<evidence type="ECO:0000256" key="3">
    <source>
        <dbReference type="ARBA" id="ARBA00023172"/>
    </source>
</evidence>
<dbReference type="Gene3D" id="1.10.443.10">
    <property type="entry name" value="Intergrase catalytic core"/>
    <property type="match status" value="1"/>
</dbReference>
<dbReference type="InterPro" id="IPR002104">
    <property type="entry name" value="Integrase_catalytic"/>
</dbReference>
<evidence type="ECO:0000313" key="8">
    <source>
        <dbReference type="EMBL" id="KAB7514623.1"/>
    </source>
</evidence>
<protein>
    <submittedName>
        <fullName evidence="8">Tyrosine-type recombinase/integrase</fullName>
    </submittedName>
</protein>
<accession>A0A5N5U7N4</accession>
<dbReference type="GO" id="GO:0003677">
    <property type="term" value="F:DNA binding"/>
    <property type="evidence" value="ECO:0007669"/>
    <property type="project" value="UniProtKB-UniRule"/>
</dbReference>
<dbReference type="SUPFAM" id="SSF56349">
    <property type="entry name" value="DNA breaking-rejoining enzymes"/>
    <property type="match status" value="1"/>
</dbReference>
<dbReference type="GO" id="GO:0015074">
    <property type="term" value="P:DNA integration"/>
    <property type="evidence" value="ECO:0007669"/>
    <property type="project" value="UniProtKB-KW"/>
</dbReference>
<reference evidence="8 9" key="1">
    <citation type="submission" date="2019-10" db="EMBL/GenBank/DDBJ databases">
        <title>Unraveling microbial dark matter from salterns through culturing: the case of the genus Halosegnis.</title>
        <authorList>
            <person name="Duran-Viseras A."/>
            <person name="Andrei A.-S."/>
            <person name="Vera-Gargallo B."/>
            <person name="Ghai R."/>
            <person name="Sanchez-Porro C."/>
            <person name="Ventosa A."/>
        </authorList>
    </citation>
    <scope>NUCLEOTIDE SEQUENCE [LARGE SCALE GENOMIC DNA]</scope>
    <source>
        <strain evidence="8 9">F18-79</strain>
    </source>
</reference>
<dbReference type="Gene3D" id="1.10.150.130">
    <property type="match status" value="1"/>
</dbReference>
<dbReference type="InterPro" id="IPR050090">
    <property type="entry name" value="Tyrosine_recombinase_XerCD"/>
</dbReference>
<dbReference type="PROSITE" id="PS51898">
    <property type="entry name" value="TYR_RECOMBINASE"/>
    <property type="match status" value="1"/>
</dbReference>
<keyword evidence="3" id="KW-0233">DNA recombination</keyword>
<dbReference type="Pfam" id="PF00589">
    <property type="entry name" value="Phage_integrase"/>
    <property type="match status" value="1"/>
</dbReference>
<evidence type="ECO:0000259" key="6">
    <source>
        <dbReference type="PROSITE" id="PS51898"/>
    </source>
</evidence>
<feature type="region of interest" description="Disordered" evidence="5">
    <location>
        <begin position="350"/>
        <end position="374"/>
    </location>
</feature>
<name>A0A5N5U7N4_9EURY</name>
<dbReference type="InterPro" id="IPR044068">
    <property type="entry name" value="CB"/>
</dbReference>
<dbReference type="InterPro" id="IPR004107">
    <property type="entry name" value="Integrase_SAM-like_N"/>
</dbReference>
<keyword evidence="1" id="KW-0229">DNA integration</keyword>
<dbReference type="Pfam" id="PF13495">
    <property type="entry name" value="Phage_int_SAM_4"/>
    <property type="match status" value="1"/>
</dbReference>
<organism evidence="8 9">
    <name type="scientific">Halosegnis rubeus</name>
    <dbReference type="NCBI Taxonomy" id="2212850"/>
    <lineage>
        <taxon>Archaea</taxon>
        <taxon>Methanobacteriati</taxon>
        <taxon>Methanobacteriota</taxon>
        <taxon>Stenosarchaea group</taxon>
        <taxon>Halobacteria</taxon>
        <taxon>Halobacteriales</taxon>
        <taxon>Natronomonadaceae</taxon>
        <taxon>Halosegnis</taxon>
    </lineage>
</organism>
<keyword evidence="9" id="KW-1185">Reference proteome</keyword>
<dbReference type="PANTHER" id="PTHR30349:SF41">
    <property type="entry name" value="INTEGRASE_RECOMBINASE PROTEIN MJ0367-RELATED"/>
    <property type="match status" value="1"/>
</dbReference>
<gene>
    <name evidence="8" type="ORF">DM867_05755</name>
</gene>
<dbReference type="InterPro" id="IPR013762">
    <property type="entry name" value="Integrase-like_cat_sf"/>
</dbReference>
<sequence>MTYSSENKVDGIVLVTEDAEEYLNPRQEVTYREHRRNITEWMLALGKNPEKATGYSHSTVKNRMNRLDLFYRFIWDRKGRYVQELTTDDADAWMRHLATEEMKESTKNHYQKAAKSLFKWKREARNKDVEWEPEIEYSDPSTTYTPRDYLTKEDRRKMREASMEYGSVPHYNSVTPEERDRWKTYLSQRLQKPKEEVTMKDWQKANSFKYTSMIHVALDAGLRPIEIKRSNVHWVDTQNGVLRIPREESSKNRENWIVALKEETTSILKRWLDERETREKYDGRDALWLTMYGNRYNKDSFRDVFRKIAKEANLDLENRDLTPYSIRHSTATYIAEQEGLAVAAQQCRHKSKRTTEKYEHSSTSRQQDAVNNID</sequence>
<evidence type="ECO:0000256" key="4">
    <source>
        <dbReference type="PROSITE-ProRule" id="PRU01248"/>
    </source>
</evidence>
<dbReference type="GO" id="GO:0006310">
    <property type="term" value="P:DNA recombination"/>
    <property type="evidence" value="ECO:0007669"/>
    <property type="project" value="UniProtKB-KW"/>
</dbReference>
<dbReference type="EMBL" id="QKKZ01000002">
    <property type="protein sequence ID" value="KAB7514623.1"/>
    <property type="molecule type" value="Genomic_DNA"/>
</dbReference>
<dbReference type="AlphaFoldDB" id="A0A5N5U7N4"/>
<dbReference type="InterPro" id="IPR011010">
    <property type="entry name" value="DNA_brk_join_enz"/>
</dbReference>
<evidence type="ECO:0000313" key="9">
    <source>
        <dbReference type="Proteomes" id="UP000326865"/>
    </source>
</evidence>
<evidence type="ECO:0000256" key="2">
    <source>
        <dbReference type="ARBA" id="ARBA00023125"/>
    </source>
</evidence>
<dbReference type="CDD" id="cd00397">
    <property type="entry name" value="DNA_BRE_C"/>
    <property type="match status" value="1"/>
</dbReference>
<keyword evidence="2 4" id="KW-0238">DNA-binding</keyword>
<feature type="domain" description="Core-binding (CB)" evidence="7">
    <location>
        <begin position="32"/>
        <end position="122"/>
    </location>
</feature>
<dbReference type="RefSeq" id="WP_152133881.1">
    <property type="nucleotide sequence ID" value="NZ_QKKZ01000002.1"/>
</dbReference>
<evidence type="ECO:0000256" key="5">
    <source>
        <dbReference type="SAM" id="MobiDB-lite"/>
    </source>
</evidence>
<comment type="caution">
    <text evidence="8">The sequence shown here is derived from an EMBL/GenBank/DDBJ whole genome shotgun (WGS) entry which is preliminary data.</text>
</comment>
<proteinExistence type="predicted"/>
<feature type="domain" description="Tyr recombinase" evidence="6">
    <location>
        <begin position="180"/>
        <end position="371"/>
    </location>
</feature>